<name>A0A5B9VYL0_9BACT</name>
<dbReference type="Gene3D" id="3.30.750.24">
    <property type="entry name" value="STAS domain"/>
    <property type="match status" value="1"/>
</dbReference>
<dbReference type="Pfam" id="PF01740">
    <property type="entry name" value="STAS"/>
    <property type="match status" value="1"/>
</dbReference>
<proteinExistence type="predicted"/>
<dbReference type="Proteomes" id="UP000324233">
    <property type="component" value="Chromosome"/>
</dbReference>
<reference evidence="2 3" key="1">
    <citation type="submission" date="2019-08" db="EMBL/GenBank/DDBJ databases">
        <title>Deep-cultivation of Planctomycetes and their phenomic and genomic characterization uncovers novel biology.</title>
        <authorList>
            <person name="Wiegand S."/>
            <person name="Jogler M."/>
            <person name="Boedeker C."/>
            <person name="Pinto D."/>
            <person name="Vollmers J."/>
            <person name="Rivas-Marin E."/>
            <person name="Kohn T."/>
            <person name="Peeters S.H."/>
            <person name="Heuer A."/>
            <person name="Rast P."/>
            <person name="Oberbeckmann S."/>
            <person name="Bunk B."/>
            <person name="Jeske O."/>
            <person name="Meyerdierks A."/>
            <person name="Storesund J.E."/>
            <person name="Kallscheuer N."/>
            <person name="Luecker S."/>
            <person name="Lage O.M."/>
            <person name="Pohl T."/>
            <person name="Merkel B.J."/>
            <person name="Hornburger P."/>
            <person name="Mueller R.-W."/>
            <person name="Bruemmer F."/>
            <person name="Labrenz M."/>
            <person name="Spormann A.M."/>
            <person name="Op den Camp H."/>
            <person name="Overmann J."/>
            <person name="Amann R."/>
            <person name="Jetten M.S.M."/>
            <person name="Mascher T."/>
            <person name="Medema M.H."/>
            <person name="Devos D.P."/>
            <person name="Kaster A.-K."/>
            <person name="Ovreas L."/>
            <person name="Rohde M."/>
            <person name="Galperin M.Y."/>
            <person name="Jogler C."/>
        </authorList>
    </citation>
    <scope>NUCLEOTIDE SEQUENCE [LARGE SCALE GENOMIC DNA]</scope>
    <source>
        <strain evidence="2 3">OJF2</strain>
    </source>
</reference>
<dbReference type="PANTHER" id="PTHR33495">
    <property type="entry name" value="ANTI-SIGMA FACTOR ANTAGONIST TM_1081-RELATED-RELATED"/>
    <property type="match status" value="1"/>
</dbReference>
<evidence type="ECO:0000259" key="1">
    <source>
        <dbReference type="PROSITE" id="PS50801"/>
    </source>
</evidence>
<evidence type="ECO:0000313" key="3">
    <source>
        <dbReference type="Proteomes" id="UP000324233"/>
    </source>
</evidence>
<dbReference type="EMBL" id="CP042997">
    <property type="protein sequence ID" value="QEH33446.1"/>
    <property type="molecule type" value="Genomic_DNA"/>
</dbReference>
<organism evidence="2 3">
    <name type="scientific">Aquisphaera giovannonii</name>
    <dbReference type="NCBI Taxonomy" id="406548"/>
    <lineage>
        <taxon>Bacteria</taxon>
        <taxon>Pseudomonadati</taxon>
        <taxon>Planctomycetota</taxon>
        <taxon>Planctomycetia</taxon>
        <taxon>Isosphaerales</taxon>
        <taxon>Isosphaeraceae</taxon>
        <taxon>Aquisphaera</taxon>
    </lineage>
</organism>
<dbReference type="GO" id="GO:0043856">
    <property type="term" value="F:anti-sigma factor antagonist activity"/>
    <property type="evidence" value="ECO:0007669"/>
    <property type="project" value="TreeGrafter"/>
</dbReference>
<dbReference type="InterPro" id="IPR036513">
    <property type="entry name" value="STAS_dom_sf"/>
</dbReference>
<evidence type="ECO:0000313" key="2">
    <source>
        <dbReference type="EMBL" id="QEH33446.1"/>
    </source>
</evidence>
<gene>
    <name evidence="2" type="primary">btrV_1</name>
    <name evidence="2" type="ORF">OJF2_19480</name>
</gene>
<feature type="domain" description="STAS" evidence="1">
    <location>
        <begin position="9"/>
        <end position="122"/>
    </location>
</feature>
<sequence>MPAGRPGFQYLSVKEVDGVAVITFLESASMIEGDKVESLAGELLGLLEAKKYRKVVLNLYNAGYMSSAMLAQLVRLNRKMQESKGKVRLCCLRPPVMEAFKISQFDKLFEVYPDEPSALKKF</sequence>
<protein>
    <submittedName>
        <fullName evidence="2">Anti-sigma factor antagonist BtrV</fullName>
    </submittedName>
</protein>
<dbReference type="AlphaFoldDB" id="A0A5B9VYL0"/>
<dbReference type="PROSITE" id="PS50801">
    <property type="entry name" value="STAS"/>
    <property type="match status" value="1"/>
</dbReference>
<dbReference type="CDD" id="cd07043">
    <property type="entry name" value="STAS_anti-anti-sigma_factors"/>
    <property type="match status" value="1"/>
</dbReference>
<dbReference type="RefSeq" id="WP_168221697.1">
    <property type="nucleotide sequence ID" value="NZ_CP042997.1"/>
</dbReference>
<dbReference type="InterPro" id="IPR002645">
    <property type="entry name" value="STAS_dom"/>
</dbReference>
<dbReference type="PANTHER" id="PTHR33495:SF2">
    <property type="entry name" value="ANTI-SIGMA FACTOR ANTAGONIST TM_1081-RELATED"/>
    <property type="match status" value="1"/>
</dbReference>
<accession>A0A5B9VYL0</accession>
<dbReference type="KEGG" id="agv:OJF2_19480"/>
<keyword evidence="3" id="KW-1185">Reference proteome</keyword>
<dbReference type="SUPFAM" id="SSF52091">
    <property type="entry name" value="SpoIIaa-like"/>
    <property type="match status" value="1"/>
</dbReference>